<accession>A0ABV8NKT0</accession>
<evidence type="ECO:0000313" key="2">
    <source>
        <dbReference type="EMBL" id="MFC4196583.1"/>
    </source>
</evidence>
<evidence type="ECO:0000259" key="1">
    <source>
        <dbReference type="PROSITE" id="PS50042"/>
    </source>
</evidence>
<dbReference type="PROSITE" id="PS50042">
    <property type="entry name" value="CNMP_BINDING_3"/>
    <property type="match status" value="1"/>
</dbReference>
<organism evidence="2 3">
    <name type="scientific">Pedobacter jamesrossensis</name>
    <dbReference type="NCBI Taxonomy" id="1908238"/>
    <lineage>
        <taxon>Bacteria</taxon>
        <taxon>Pseudomonadati</taxon>
        <taxon>Bacteroidota</taxon>
        <taxon>Sphingobacteriia</taxon>
        <taxon>Sphingobacteriales</taxon>
        <taxon>Sphingobacteriaceae</taxon>
        <taxon>Pedobacter</taxon>
    </lineage>
</organism>
<dbReference type="Proteomes" id="UP001595792">
    <property type="component" value="Unassembled WGS sequence"/>
</dbReference>
<protein>
    <submittedName>
        <fullName evidence="2">Crp/Fnr family transcriptional regulator</fullName>
    </submittedName>
</protein>
<dbReference type="SUPFAM" id="SSF51206">
    <property type="entry name" value="cAMP-binding domain-like"/>
    <property type="match status" value="1"/>
</dbReference>
<evidence type="ECO:0000313" key="3">
    <source>
        <dbReference type="Proteomes" id="UP001595792"/>
    </source>
</evidence>
<gene>
    <name evidence="2" type="ORF">ACFOUY_07730</name>
</gene>
<dbReference type="Pfam" id="PF00027">
    <property type="entry name" value="cNMP_binding"/>
    <property type="match status" value="1"/>
</dbReference>
<comment type="caution">
    <text evidence="2">The sequence shown here is derived from an EMBL/GenBank/DDBJ whole genome shotgun (WGS) entry which is preliminary data.</text>
</comment>
<dbReference type="CDD" id="cd00038">
    <property type="entry name" value="CAP_ED"/>
    <property type="match status" value="1"/>
</dbReference>
<dbReference type="Gene3D" id="2.60.120.10">
    <property type="entry name" value="Jelly Rolls"/>
    <property type="match status" value="1"/>
</dbReference>
<dbReference type="RefSeq" id="WP_378959917.1">
    <property type="nucleotide sequence ID" value="NZ_JBHRXC010000001.1"/>
</dbReference>
<dbReference type="EMBL" id="JBHSBY010000035">
    <property type="protein sequence ID" value="MFC4196583.1"/>
    <property type="molecule type" value="Genomic_DNA"/>
</dbReference>
<name>A0ABV8NKT0_9SPHI</name>
<feature type="domain" description="Cyclic nucleotide-binding" evidence="1">
    <location>
        <begin position="30"/>
        <end position="114"/>
    </location>
</feature>
<keyword evidence="3" id="KW-1185">Reference proteome</keyword>
<dbReference type="InterPro" id="IPR018490">
    <property type="entry name" value="cNMP-bd_dom_sf"/>
</dbReference>
<dbReference type="InterPro" id="IPR014710">
    <property type="entry name" value="RmlC-like_jellyroll"/>
</dbReference>
<dbReference type="InterPro" id="IPR000595">
    <property type="entry name" value="cNMP-bd_dom"/>
</dbReference>
<sequence length="194" mass="22746">MSDSFYIYLQDKIALSLDDYKIIQRVSRIRKLRKGQYLLQEGELCNFVAFVTQGCLRNYRVDEKGEEHIVYFATENYWSGDRESYMLQEPSNYYIDAVTDSEVIQITKDNFEMLCTEIPKLGELVNVLIQKSFIVSQNRIHSAISFTAEEKYLDFLKRRPKLATLVPQHMIASYLGMTPETLSRIRNTTKKKRS</sequence>
<reference evidence="3" key="1">
    <citation type="journal article" date="2019" name="Int. J. Syst. Evol. Microbiol.">
        <title>The Global Catalogue of Microorganisms (GCM) 10K type strain sequencing project: providing services to taxonomists for standard genome sequencing and annotation.</title>
        <authorList>
            <consortium name="The Broad Institute Genomics Platform"/>
            <consortium name="The Broad Institute Genome Sequencing Center for Infectious Disease"/>
            <person name="Wu L."/>
            <person name="Ma J."/>
        </authorList>
    </citation>
    <scope>NUCLEOTIDE SEQUENCE [LARGE SCALE GENOMIC DNA]</scope>
    <source>
        <strain evidence="3">CCM 8689</strain>
    </source>
</reference>
<proteinExistence type="predicted"/>